<dbReference type="EC" id="3.4.-.-" evidence="2"/>
<dbReference type="Pfam" id="PF13367">
    <property type="entry name" value="PrsW-protease"/>
    <property type="match status" value="1"/>
</dbReference>
<dbReference type="AlphaFoldDB" id="A0AAU7JX88"/>
<dbReference type="PANTHER" id="PTHR36844">
    <property type="entry name" value="PROTEASE PRSW"/>
    <property type="match status" value="1"/>
</dbReference>
<feature type="transmembrane region" description="Helical" evidence="1">
    <location>
        <begin position="29"/>
        <end position="48"/>
    </location>
</feature>
<feature type="transmembrane region" description="Helical" evidence="1">
    <location>
        <begin position="160"/>
        <end position="186"/>
    </location>
</feature>
<accession>A0AAU7JX88</accession>
<gene>
    <name evidence="2" type="ORF">ABEG17_06590</name>
</gene>
<feature type="transmembrane region" description="Helical" evidence="1">
    <location>
        <begin position="60"/>
        <end position="80"/>
    </location>
</feature>
<keyword evidence="2" id="KW-0645">Protease</keyword>
<keyword evidence="1" id="KW-0472">Membrane</keyword>
<dbReference type="RefSeq" id="WP_406833147.1">
    <property type="nucleotide sequence ID" value="NZ_CP157483.1"/>
</dbReference>
<dbReference type="EMBL" id="CP157483">
    <property type="protein sequence ID" value="XBO45002.1"/>
    <property type="molecule type" value="Genomic_DNA"/>
</dbReference>
<feature type="transmembrane region" description="Helical" evidence="1">
    <location>
        <begin position="121"/>
        <end position="140"/>
    </location>
</feature>
<keyword evidence="2" id="KW-0378">Hydrolase</keyword>
<protein>
    <submittedName>
        <fullName evidence="2">PrsW family glutamic-type intramembrane protease</fullName>
        <ecNumber evidence="2">3.4.-.-</ecNumber>
    </submittedName>
</protein>
<organism evidence="2">
    <name type="scientific">Pedococcus sp. KACC 23699</name>
    <dbReference type="NCBI Taxonomy" id="3149228"/>
    <lineage>
        <taxon>Bacteria</taxon>
        <taxon>Bacillati</taxon>
        <taxon>Actinomycetota</taxon>
        <taxon>Actinomycetes</taxon>
        <taxon>Micrococcales</taxon>
        <taxon>Intrasporangiaceae</taxon>
        <taxon>Pedococcus</taxon>
    </lineage>
</organism>
<sequence length="269" mass="29036">MGLFGLFAVAPFLILRLTGDDQDIHRIAWGFALYFALLWFVVLYALIAPEDRDWWRLGRIALATAFAGTAIAIFLEKHIAPDDTSLVTMILGVGLPEEFAKALAIYFFVFRSTRPSSTRTYLFAGAVSGLAFGAAEAVSYTQKFADLASYMSASSYTALVTWRLLTDSLLHAILAGICAYFIGLAYADSQRRWALIGAGLGLAAVLHGAYDAWAANWAGTLTAAMIIFIFAGYVRSGDRIAERLVIGNPTDLPALSHQSGPESMSSPSG</sequence>
<evidence type="ECO:0000256" key="1">
    <source>
        <dbReference type="SAM" id="Phobius"/>
    </source>
</evidence>
<dbReference type="GO" id="GO:0008233">
    <property type="term" value="F:peptidase activity"/>
    <property type="evidence" value="ECO:0007669"/>
    <property type="project" value="UniProtKB-KW"/>
</dbReference>
<keyword evidence="1" id="KW-0812">Transmembrane</keyword>
<dbReference type="GO" id="GO:0006508">
    <property type="term" value="P:proteolysis"/>
    <property type="evidence" value="ECO:0007669"/>
    <property type="project" value="UniProtKB-KW"/>
</dbReference>
<dbReference type="PANTHER" id="PTHR36844:SF1">
    <property type="entry name" value="PROTEASE PRSW"/>
    <property type="match status" value="1"/>
</dbReference>
<reference evidence="2" key="1">
    <citation type="submission" date="2024-05" db="EMBL/GenBank/DDBJ databases">
        <authorList>
            <person name="Kim S."/>
            <person name="Heo J."/>
            <person name="Choi H."/>
            <person name="Choi Y."/>
            <person name="Kwon S.-W."/>
            <person name="Kim Y."/>
        </authorList>
    </citation>
    <scope>NUCLEOTIDE SEQUENCE</scope>
    <source>
        <strain evidence="2">KACC 23699</strain>
    </source>
</reference>
<dbReference type="InterPro" id="IPR026898">
    <property type="entry name" value="PrsW"/>
</dbReference>
<feature type="transmembrane region" description="Helical" evidence="1">
    <location>
        <begin position="86"/>
        <end position="109"/>
    </location>
</feature>
<feature type="transmembrane region" description="Helical" evidence="1">
    <location>
        <begin position="216"/>
        <end position="234"/>
    </location>
</feature>
<name>A0AAU7JX88_9MICO</name>
<keyword evidence="1" id="KW-1133">Transmembrane helix</keyword>
<proteinExistence type="predicted"/>
<evidence type="ECO:0000313" key="2">
    <source>
        <dbReference type="EMBL" id="XBO45002.1"/>
    </source>
</evidence>
<feature type="transmembrane region" description="Helical" evidence="1">
    <location>
        <begin position="193"/>
        <end position="210"/>
    </location>
</feature>